<feature type="domain" description="Cyclodeaminase/cyclohydrolase" evidence="2">
    <location>
        <begin position="8"/>
        <end position="188"/>
    </location>
</feature>
<feature type="transmembrane region" description="Helical" evidence="1">
    <location>
        <begin position="28"/>
        <end position="48"/>
    </location>
</feature>
<dbReference type="Proteomes" id="UP001154312">
    <property type="component" value="Unassembled WGS sequence"/>
</dbReference>
<evidence type="ECO:0000313" key="4">
    <source>
        <dbReference type="Proteomes" id="UP001154312"/>
    </source>
</evidence>
<dbReference type="PROSITE" id="PS51257">
    <property type="entry name" value="PROKAR_LIPOPROTEIN"/>
    <property type="match status" value="1"/>
</dbReference>
<dbReference type="GO" id="GO:0003824">
    <property type="term" value="F:catalytic activity"/>
    <property type="evidence" value="ECO:0007669"/>
    <property type="project" value="InterPro"/>
</dbReference>
<gene>
    <name evidence="3" type="ORF">L7E55_03705</name>
</gene>
<evidence type="ECO:0000256" key="1">
    <source>
        <dbReference type="SAM" id="Phobius"/>
    </source>
</evidence>
<dbReference type="InterPro" id="IPR007044">
    <property type="entry name" value="Cyclodeamin/CycHdrlase"/>
</dbReference>
<protein>
    <submittedName>
        <fullName evidence="3">Cyclodeaminase/cyclohydrolase family protein</fullName>
    </submittedName>
</protein>
<proteinExistence type="predicted"/>
<evidence type="ECO:0000313" key="3">
    <source>
        <dbReference type="EMBL" id="MDF9407474.1"/>
    </source>
</evidence>
<organism evidence="3 4">
    <name type="scientific">Pelotomaculum isophthalicicum JI</name>
    <dbReference type="NCBI Taxonomy" id="947010"/>
    <lineage>
        <taxon>Bacteria</taxon>
        <taxon>Bacillati</taxon>
        <taxon>Bacillota</taxon>
        <taxon>Clostridia</taxon>
        <taxon>Eubacteriales</taxon>
        <taxon>Desulfotomaculaceae</taxon>
        <taxon>Pelotomaculum</taxon>
    </lineage>
</organism>
<dbReference type="Gene3D" id="1.20.120.680">
    <property type="entry name" value="Formiminotetrahydrofolate cyclodeaminase monomer, up-and-down helical bundle"/>
    <property type="match status" value="1"/>
</dbReference>
<name>A0A9X4H766_9FIRM</name>
<sequence length="212" mass="23016">MSALFNKTLREVIELSASASPTPGGGSVSAIVACFGLAMTAMVCNLTIGKKKYRDVEPQVKEILGTASDLMKRMEELADKDMAEFNNYMTAFRMPKESDAEKRIRDEAMQKALIGATETPLKIARVCLEALRITVRLSGMGNKTAISDAGVAAVVFDAALNGVLLSAEINIPAIEDQDYVKKIINEIKTITAEARRLKDESMAAVRARIKES</sequence>
<dbReference type="AlphaFoldDB" id="A0A9X4H766"/>
<dbReference type="InterPro" id="IPR036178">
    <property type="entry name" value="Formintransfe-cycloase-like_sf"/>
</dbReference>
<dbReference type="RefSeq" id="WP_277442707.1">
    <property type="nucleotide sequence ID" value="NZ_JAKOAV010000004.1"/>
</dbReference>
<keyword evidence="1" id="KW-0472">Membrane</keyword>
<accession>A0A9X4H766</accession>
<dbReference type="SUPFAM" id="SSF101262">
    <property type="entry name" value="Methenyltetrahydrofolate cyclohydrolase-like"/>
    <property type="match status" value="1"/>
</dbReference>
<keyword evidence="1" id="KW-1133">Transmembrane helix</keyword>
<reference evidence="3" key="1">
    <citation type="submission" date="2022-02" db="EMBL/GenBank/DDBJ databases">
        <authorList>
            <person name="Leng L."/>
        </authorList>
    </citation>
    <scope>NUCLEOTIDE SEQUENCE</scope>
    <source>
        <strain evidence="3">JI</strain>
    </source>
</reference>
<keyword evidence="1" id="KW-0812">Transmembrane</keyword>
<keyword evidence="4" id="KW-1185">Reference proteome</keyword>
<evidence type="ECO:0000259" key="2">
    <source>
        <dbReference type="Pfam" id="PF04961"/>
    </source>
</evidence>
<dbReference type="EMBL" id="JAKOAV010000004">
    <property type="protein sequence ID" value="MDF9407474.1"/>
    <property type="molecule type" value="Genomic_DNA"/>
</dbReference>
<dbReference type="Pfam" id="PF04961">
    <property type="entry name" value="FTCD_C"/>
    <property type="match status" value="1"/>
</dbReference>
<comment type="caution">
    <text evidence="3">The sequence shown here is derived from an EMBL/GenBank/DDBJ whole genome shotgun (WGS) entry which is preliminary data.</text>
</comment>